<dbReference type="RefSeq" id="WP_162797781.1">
    <property type="nucleotide sequence ID" value="NZ_CP022601.1"/>
</dbReference>
<sequence length="177" mass="20470">MFLIYLFLGIMFIIRLVFLRLSIRNEKVILANGGKEYGEKVSKAITVLHISFYLAVAIEVYCRQSSFDTTSLLGLSLMIFSVAILRMVTSLLGPIWTIKLMLVNDHQFVDHWLFKTIKHPNYYLNIMPELLGICLLGHAWTSAVIIFPIYLLALMLRIREENRLLVEVIIPNTRLKQ</sequence>
<evidence type="ECO:0000256" key="1">
    <source>
        <dbReference type="ARBA" id="ARBA00004141"/>
    </source>
</evidence>
<comment type="subcellular location">
    <subcellularLocation>
        <location evidence="1">Membrane</location>
        <topology evidence="1">Multi-pass membrane protein</topology>
    </subcellularLocation>
</comment>
<dbReference type="EMBL" id="CP022601">
    <property type="protein sequence ID" value="AXJ13566.1"/>
    <property type="molecule type" value="Genomic_DNA"/>
</dbReference>
<evidence type="ECO:0008006" key="8">
    <source>
        <dbReference type="Google" id="ProtNLM"/>
    </source>
</evidence>
<protein>
    <recommendedName>
        <fullName evidence="8">Isoprenylcysteine carboxyl methyltransferase</fullName>
    </recommendedName>
</protein>
<evidence type="ECO:0000256" key="5">
    <source>
        <dbReference type="SAM" id="Phobius"/>
    </source>
</evidence>
<evidence type="ECO:0000256" key="3">
    <source>
        <dbReference type="ARBA" id="ARBA00022989"/>
    </source>
</evidence>
<proteinExistence type="predicted"/>
<accession>A0A345VLG4</accession>
<feature type="transmembrane region" description="Helical" evidence="5">
    <location>
        <begin position="130"/>
        <end position="153"/>
    </location>
</feature>
<feature type="transmembrane region" description="Helical" evidence="5">
    <location>
        <begin position="43"/>
        <end position="61"/>
    </location>
</feature>
<dbReference type="PANTHER" id="PTHR43847">
    <property type="entry name" value="BLL3993 PROTEIN"/>
    <property type="match status" value="1"/>
</dbReference>
<evidence type="ECO:0000256" key="2">
    <source>
        <dbReference type="ARBA" id="ARBA00022692"/>
    </source>
</evidence>
<evidence type="ECO:0000313" key="7">
    <source>
        <dbReference type="Proteomes" id="UP000255411"/>
    </source>
</evidence>
<dbReference type="InterPro" id="IPR052527">
    <property type="entry name" value="Metal_cation-efflux_comp"/>
</dbReference>
<keyword evidence="4 5" id="KW-0472">Membrane</keyword>
<evidence type="ECO:0000313" key="6">
    <source>
        <dbReference type="EMBL" id="AXJ13566.1"/>
    </source>
</evidence>
<dbReference type="AlphaFoldDB" id="A0A345VLG4"/>
<dbReference type="GO" id="GO:0004671">
    <property type="term" value="F:protein C-terminal S-isoprenylcysteine carboxyl O-methyltransferase activity"/>
    <property type="evidence" value="ECO:0007669"/>
    <property type="project" value="InterPro"/>
</dbReference>
<reference evidence="6 7" key="1">
    <citation type="submission" date="2017-07" db="EMBL/GenBank/DDBJ databases">
        <title>Streptococcus pluranimalium as cause of bovine abortion.</title>
        <authorList>
            <person name="Rodriguez Campos S."/>
            <person name="Gobeli Brawand S."/>
            <person name="Brodard I."/>
            <person name="Rychener L."/>
            <person name="Perreten V."/>
        </authorList>
    </citation>
    <scope>NUCLEOTIDE SEQUENCE [LARGE SCALE GENOMIC DNA]</scope>
    <source>
        <strain evidence="6 7">14A0014</strain>
    </source>
</reference>
<name>A0A345VLG4_9STRE</name>
<gene>
    <name evidence="6" type="ORF">Sp14A_16560</name>
</gene>
<dbReference type="InterPro" id="IPR007269">
    <property type="entry name" value="ICMT_MeTrfase"/>
</dbReference>
<feature type="transmembrane region" description="Helical" evidence="5">
    <location>
        <begin position="5"/>
        <end position="23"/>
    </location>
</feature>
<dbReference type="Gene3D" id="1.20.120.1630">
    <property type="match status" value="1"/>
</dbReference>
<dbReference type="PANTHER" id="PTHR43847:SF1">
    <property type="entry name" value="BLL3993 PROTEIN"/>
    <property type="match status" value="1"/>
</dbReference>
<keyword evidence="3 5" id="KW-1133">Transmembrane helix</keyword>
<keyword evidence="2 5" id="KW-0812">Transmembrane</keyword>
<evidence type="ECO:0000256" key="4">
    <source>
        <dbReference type="ARBA" id="ARBA00023136"/>
    </source>
</evidence>
<dbReference type="GO" id="GO:0016020">
    <property type="term" value="C:membrane"/>
    <property type="evidence" value="ECO:0007669"/>
    <property type="project" value="UniProtKB-SubCell"/>
</dbReference>
<feature type="transmembrane region" description="Helical" evidence="5">
    <location>
        <begin position="73"/>
        <end position="96"/>
    </location>
</feature>
<dbReference type="Proteomes" id="UP000255411">
    <property type="component" value="Chromosome"/>
</dbReference>
<organism evidence="6 7">
    <name type="scientific">Streptococcus pluranimalium</name>
    <dbReference type="NCBI Taxonomy" id="82348"/>
    <lineage>
        <taxon>Bacteria</taxon>
        <taxon>Bacillati</taxon>
        <taxon>Bacillota</taxon>
        <taxon>Bacilli</taxon>
        <taxon>Lactobacillales</taxon>
        <taxon>Streptococcaceae</taxon>
        <taxon>Streptococcus</taxon>
    </lineage>
</organism>
<dbReference type="Pfam" id="PF04140">
    <property type="entry name" value="ICMT"/>
    <property type="match status" value="1"/>
</dbReference>